<dbReference type="EMBL" id="NXNG01000001">
    <property type="protein sequence ID" value="PWT28229.1"/>
    <property type="molecule type" value="Genomic_DNA"/>
</dbReference>
<dbReference type="Pfam" id="PF14237">
    <property type="entry name" value="GYF_2"/>
    <property type="match status" value="1"/>
</dbReference>
<sequence length="469" mass="51662">MGIFSKKTAGGGFMDVIRCDEPSYLIWKWHPEGTVAGNNRRENAIRWGSTLRVKAGSVAVFVYSQNDGTQQEFIEGPFDDIIETNNFPVLASIVGLAYEGESPFQAEVYFINLAQLIQLKFAVPYFDVYDPRFLDYGVPVAVRGTISFRITDYREFIELHRLETFTLDDFQNQVKHAVSRYVKSAVSNAPDENGIPVVQLERKIEQINDIVESKVKNRLFDEFGVTVSSLDIAAIDIDKDSEGYQQLKVVTQDLTTATMKAKTEVDIKEMRDSQRLGILERAGRTFVDIKEGAYTRHKQTQTANYAAYQTEAQEHVGVAGAHGLGMMGASGGGNIGDGGGMNPAAMMAGMAVGGAIGQNIAGTMMGSMNQQQLYAQQQASKQTPPPIGGVMYNVAVNGQPTGPFDMATLRKMIVAGEILKESLVWTKGMNTWQKAGEVDDIKEMFTEMPQIPFDDNTESMPPIPKKEGE</sequence>
<comment type="caution">
    <text evidence="3">The sequence shown here is derived from an EMBL/GenBank/DDBJ whole genome shotgun (WGS) entry which is preliminary data.</text>
</comment>
<dbReference type="CDD" id="cd03408">
    <property type="entry name" value="SPFH_like_u1"/>
    <property type="match status" value="1"/>
</dbReference>
<proteinExistence type="predicted"/>
<dbReference type="Pfam" id="PF13421">
    <property type="entry name" value="Band_7_1"/>
    <property type="match status" value="1"/>
</dbReference>
<dbReference type="AlphaFoldDB" id="A0A317G4C2"/>
<evidence type="ECO:0000259" key="1">
    <source>
        <dbReference type="Pfam" id="PF13421"/>
    </source>
</evidence>
<feature type="domain" description="GYF" evidence="2">
    <location>
        <begin position="394"/>
        <end position="440"/>
    </location>
</feature>
<dbReference type="InterPro" id="IPR036013">
    <property type="entry name" value="Band_7/SPFH_dom_sf"/>
</dbReference>
<accession>A0A317G4C2</accession>
<name>A0A317G4C2_BUTFI</name>
<evidence type="ECO:0000259" key="2">
    <source>
        <dbReference type="Pfam" id="PF14237"/>
    </source>
</evidence>
<dbReference type="Proteomes" id="UP000245488">
    <property type="component" value="Chromosome"/>
</dbReference>
<dbReference type="Gene3D" id="3.30.479.30">
    <property type="entry name" value="Band 7 domain"/>
    <property type="match status" value="1"/>
</dbReference>
<dbReference type="InterPro" id="IPR025640">
    <property type="entry name" value="GYF_2"/>
</dbReference>
<evidence type="ECO:0000313" key="3">
    <source>
        <dbReference type="EMBL" id="PWT28229.1"/>
    </source>
</evidence>
<feature type="domain" description="SPFH" evidence="1">
    <location>
        <begin position="39"/>
        <end position="239"/>
    </location>
</feature>
<reference evidence="3 4" key="1">
    <citation type="submission" date="2017-09" db="EMBL/GenBank/DDBJ databases">
        <title>High-quality draft genome sequence of Butyrivibrio fibrisolvens INBov1, isolated from cow rumen.</title>
        <authorList>
            <person name="Rodriguez Hernaez J."/>
            <person name="Rivarola M."/>
            <person name="Paniego N."/>
            <person name="Cravero S."/>
            <person name="Ceron Cucchi M."/>
            <person name="Martinez M.C."/>
        </authorList>
    </citation>
    <scope>NUCLEOTIDE SEQUENCE [LARGE SCALE GENOMIC DNA]</scope>
    <source>
        <strain evidence="3 4">INBov1</strain>
    </source>
</reference>
<keyword evidence="4" id="KW-1185">Reference proteome</keyword>
<dbReference type="PANTHER" id="PTHR37826">
    <property type="entry name" value="FLOTILLIN BAND_7_5 DOMAIN PROTEIN"/>
    <property type="match status" value="1"/>
</dbReference>
<organism evidence="3 4">
    <name type="scientific">Butyrivibrio fibrisolvens</name>
    <dbReference type="NCBI Taxonomy" id="831"/>
    <lineage>
        <taxon>Bacteria</taxon>
        <taxon>Bacillati</taxon>
        <taxon>Bacillota</taxon>
        <taxon>Clostridia</taxon>
        <taxon>Lachnospirales</taxon>
        <taxon>Lachnospiraceae</taxon>
        <taxon>Butyrivibrio</taxon>
    </lineage>
</organism>
<dbReference type="PANTHER" id="PTHR37826:SF2">
    <property type="entry name" value="ZINC-RIBBON DOMAIN-CONTAINING PROTEIN"/>
    <property type="match status" value="1"/>
</dbReference>
<dbReference type="RefSeq" id="WP_110073449.1">
    <property type="nucleotide sequence ID" value="NZ_CM009896.1"/>
</dbReference>
<protein>
    <submittedName>
        <fullName evidence="3">Virion core protein (Lumpy skin disease virus)</fullName>
    </submittedName>
</protein>
<dbReference type="InterPro" id="IPR033880">
    <property type="entry name" value="SPFH_YdjI"/>
</dbReference>
<evidence type="ECO:0000313" key="4">
    <source>
        <dbReference type="Proteomes" id="UP000245488"/>
    </source>
</evidence>
<gene>
    <name evidence="3" type="ORF">CPT75_14450</name>
</gene>